<protein>
    <recommendedName>
        <fullName evidence="4">Trafficking protein particle complex subunit 11 domain-containing protein</fullName>
    </recommendedName>
</protein>
<dbReference type="InterPro" id="IPR024420">
    <property type="entry name" value="TRAPP_III_complex_Trs85"/>
</dbReference>
<comment type="caution">
    <text evidence="2">The sequence shown here is derived from an EMBL/GenBank/DDBJ whole genome shotgun (WGS) entry which is preliminary data.</text>
</comment>
<dbReference type="GeneID" id="95985439"/>
<gene>
    <name evidence="2" type="ORF">Q8F55_004396</name>
</gene>
<reference evidence="2 3" key="1">
    <citation type="submission" date="2023-08" db="EMBL/GenBank/DDBJ databases">
        <title>Annotated Genome Sequence of Vanrija albida AlHP1.</title>
        <authorList>
            <person name="Herzog R."/>
        </authorList>
    </citation>
    <scope>NUCLEOTIDE SEQUENCE [LARGE SCALE GENOMIC DNA]</scope>
    <source>
        <strain evidence="2 3">AlHP1</strain>
    </source>
</reference>
<dbReference type="Proteomes" id="UP001565368">
    <property type="component" value="Unassembled WGS sequence"/>
</dbReference>
<name>A0ABR3Q7G6_9TREE</name>
<dbReference type="PANTHER" id="PTHR12975">
    <property type="entry name" value="TRANSPORT PROTEIN TRAPP"/>
    <property type="match status" value="1"/>
</dbReference>
<proteinExistence type="predicted"/>
<feature type="region of interest" description="Disordered" evidence="1">
    <location>
        <begin position="221"/>
        <end position="244"/>
    </location>
</feature>
<organism evidence="2 3">
    <name type="scientific">Vanrija albida</name>
    <dbReference type="NCBI Taxonomy" id="181172"/>
    <lineage>
        <taxon>Eukaryota</taxon>
        <taxon>Fungi</taxon>
        <taxon>Dikarya</taxon>
        <taxon>Basidiomycota</taxon>
        <taxon>Agaricomycotina</taxon>
        <taxon>Tremellomycetes</taxon>
        <taxon>Trichosporonales</taxon>
        <taxon>Trichosporonaceae</taxon>
        <taxon>Vanrija</taxon>
    </lineage>
</organism>
<dbReference type="PANTHER" id="PTHR12975:SF6">
    <property type="entry name" value="TRAFFICKING PROTEIN PARTICLE COMPLEX SUBUNIT 8"/>
    <property type="match status" value="1"/>
</dbReference>
<dbReference type="EMBL" id="JBBXJM010000003">
    <property type="protein sequence ID" value="KAL1410386.1"/>
    <property type="molecule type" value="Genomic_DNA"/>
</dbReference>
<evidence type="ECO:0000313" key="3">
    <source>
        <dbReference type="Proteomes" id="UP001565368"/>
    </source>
</evidence>
<evidence type="ECO:0000313" key="2">
    <source>
        <dbReference type="EMBL" id="KAL1410386.1"/>
    </source>
</evidence>
<sequence>MPAPPLSILQSLSPRVAVLASDDVADSCAANGCAGLEELLRPWEGGTDRVSILSTTLTPTVHPTFPLRFVSYASVYANPGLASPNPELVVDVIGSGVGKLRPEDEQHYALTRAVLLASRPLAPYETFNHPVGVLFAVSTSTPDPLATLTRLYGQAVGTGAQAAPWMDGVQVLKFFVVVHDVSKRGEDLTAANELLAAVKKSYGPHSTLLVINSRKDLPALPTPVATPHSEVPVPPPKDNDDPSALSQLYASTMSSFILSPVATVAAETDDEVKAKKRYAGRLSPDDIQRLIALVRELVIQSLVPWMEARVREWNEAYQSNKRGITGRLFGAGRKLFGSRPQSPAPAGGGGYNAIKGYYPANSTEALSRRLADFAFMLRDYRYASGVYDTLRRDYTQDRAFRYASAATEMFGLSQLLSHTYFLPNTPPSSRPTPLTNLQHSDVSSWLEQSVLQYLGRPPAVQIQLDALRITVLYYEAWKAINEWRGVGAALVRAAGEAEEAACAVLIEEAASADTKGGKSQRGHRRQAFHLVMAARRYEKAGLKYYSRRCLERASDLMRGAAWTAANDRIEYSLGRQAYTLGESNLAVEHFLRLMQRKDTQFAEHQGMVLEDMAQAYEHLAAQPEQLEAIKDKLHLPTPVFNKAKTRIVLPAEASSRGSSEAWSELDSRALGHWDRKGKKPMSLLPDRSRIVAAVGETFHVELTASNPLNSPLVLTGVTVSLDPGASLDIETINEIELDPYETRQIALAVTPKAAGTFTAMAALFNFHRFFPCVESLERRGRRLNNTKAQRLTPTYAKDTTLTVHVEASSPRVAIEMFGVPESLYEGEVVEAQIKLQNRGALAVENVQLVTNVYGILTLQEHTQHTDTPTSISNTIQPKSPLALYPGTIAPGDTAEVGVRFTAPSAGPVELLALAVFSTVDGGAAGGARLTHASDVKKLFTISTDVTPGRQGVLLNVQVTSHAPAPLELSALTPVTPHWKVSPTTAPAAPLYPNQTLRTILSVSPSGPSGPDPGQPSLVANLGRVLQHNYDTLAPIEPASVELTLPDGDSGYLLSRRRYRLRFAAHNFAALPKELVPKVVPLFDPLDLDLAFSWSQGERRGHAAVHGLLPAPRFSIVEGLRREIESQTGAAKRTMYEETGRLQRALADSVLDGVYATEEDPIVVRARVPSAKAGRVVHDFSKGSLVLPVTIEVQNRSPALSARWALRLPGPQAQSFASAFPAPPIYTGALAHRGALAPGESATIETGLWVVESGLASHGGWEVLGETGDGDPADITPSDEDEAAAPAWAPRASWASVAPLSTVEVVQS</sequence>
<keyword evidence="3" id="KW-1185">Reference proteome</keyword>
<dbReference type="Pfam" id="PF12739">
    <property type="entry name" value="TRAPPC-Trs85"/>
    <property type="match status" value="1"/>
</dbReference>
<dbReference type="RefSeq" id="XP_069210330.1">
    <property type="nucleotide sequence ID" value="XM_069352912.1"/>
</dbReference>
<evidence type="ECO:0008006" key="4">
    <source>
        <dbReference type="Google" id="ProtNLM"/>
    </source>
</evidence>
<feature type="compositionally biased region" description="Acidic residues" evidence="1">
    <location>
        <begin position="1267"/>
        <end position="1282"/>
    </location>
</feature>
<feature type="region of interest" description="Disordered" evidence="1">
    <location>
        <begin position="1264"/>
        <end position="1289"/>
    </location>
</feature>
<accession>A0ABR3Q7G6</accession>
<evidence type="ECO:0000256" key="1">
    <source>
        <dbReference type="SAM" id="MobiDB-lite"/>
    </source>
</evidence>